<dbReference type="Gene3D" id="3.40.50.300">
    <property type="entry name" value="P-loop containing nucleotide triphosphate hydrolases"/>
    <property type="match status" value="2"/>
</dbReference>
<evidence type="ECO:0000256" key="3">
    <source>
        <dbReference type="ARBA" id="ARBA00021315"/>
    </source>
</evidence>
<keyword evidence="6" id="KW-0067">ATP-binding</keyword>
<proteinExistence type="inferred from homology"/>
<sequence length="552" mass="59710">MLTELSIQNLAIADRLTIEWHKGMTAISGETGAGKSILLEALGLCIGDRAAADIVRHGSDRADISASFDLTGLASAVEWLNGKELQDGDECIIRRTISKEGRSKAYINGSPVPLADLKVLGAQLLDIHAQHEHHALMQAGAQTRLLDSYGGLDTLKAEVGFAFSNWKQLNARLSAIRSGAADSQAKLQLLTYQVEEFDQLALKTGEVEQLEEEQHQLAHAEDLLGLLNNASENLLAGEGGLNDQFKQLSSCLKQALQFLPALSSTVDMIEEARIRIEEVDSDVRHSVDAVDVDPERLREVEARLSQIYLLARKHHCEPQELESTYEQLSTELAELAANVVDPEVLEATCKAAEKTLTTLSEKLGKQRHVVADELGAKVVAQLKALDIKADLAFELRPLDEPSPTGSERVEICISLNPGQPRKPLRKVASGGELSRISLAIQVATVAKQAMPTIVFDEVDVGIGGGTAEIVGRMLKEIGAHSQVLCITHLPQVASCAHQHLMVSKAVEDGATKSSARHLEGKARTAEIARMLGGIEITRKTLAHAEEMLQLAS</sequence>
<evidence type="ECO:0000313" key="11">
    <source>
        <dbReference type="EMBL" id="GAA3974969.1"/>
    </source>
</evidence>
<evidence type="ECO:0000313" key="12">
    <source>
        <dbReference type="Proteomes" id="UP001501337"/>
    </source>
</evidence>
<evidence type="ECO:0000256" key="1">
    <source>
        <dbReference type="ARBA" id="ARBA00003618"/>
    </source>
</evidence>
<dbReference type="NCBIfam" id="NF008121">
    <property type="entry name" value="PRK10869.1"/>
    <property type="match status" value="1"/>
</dbReference>
<comment type="similarity">
    <text evidence="2 9">Belongs to the RecN family.</text>
</comment>
<dbReference type="Proteomes" id="UP001501337">
    <property type="component" value="Unassembled WGS sequence"/>
</dbReference>
<evidence type="ECO:0000259" key="10">
    <source>
        <dbReference type="Pfam" id="PF02463"/>
    </source>
</evidence>
<evidence type="ECO:0000256" key="6">
    <source>
        <dbReference type="ARBA" id="ARBA00022840"/>
    </source>
</evidence>
<reference evidence="12" key="1">
    <citation type="journal article" date="2019" name="Int. J. Syst. Evol. Microbiol.">
        <title>The Global Catalogue of Microorganisms (GCM) 10K type strain sequencing project: providing services to taxonomists for standard genome sequencing and annotation.</title>
        <authorList>
            <consortium name="The Broad Institute Genomics Platform"/>
            <consortium name="The Broad Institute Genome Sequencing Center for Infectious Disease"/>
            <person name="Wu L."/>
            <person name="Ma J."/>
        </authorList>
    </citation>
    <scope>NUCLEOTIDE SEQUENCE [LARGE SCALE GENOMIC DNA]</scope>
    <source>
        <strain evidence="12">JCM 17555</strain>
    </source>
</reference>
<gene>
    <name evidence="11" type="primary">recN</name>
    <name evidence="11" type="ORF">GCM10022278_34950</name>
</gene>
<dbReference type="PANTHER" id="PTHR11059">
    <property type="entry name" value="DNA REPAIR PROTEIN RECN"/>
    <property type="match status" value="1"/>
</dbReference>
<keyword evidence="12" id="KW-1185">Reference proteome</keyword>
<evidence type="ECO:0000256" key="2">
    <source>
        <dbReference type="ARBA" id="ARBA00009441"/>
    </source>
</evidence>
<dbReference type="PIRSF" id="PIRSF003128">
    <property type="entry name" value="RecN"/>
    <property type="match status" value="1"/>
</dbReference>
<protein>
    <recommendedName>
        <fullName evidence="3 9">DNA repair protein RecN</fullName>
    </recommendedName>
    <alternativeName>
        <fullName evidence="8 9">Recombination protein N</fullName>
    </alternativeName>
</protein>
<evidence type="ECO:0000256" key="9">
    <source>
        <dbReference type="PIRNR" id="PIRNR003128"/>
    </source>
</evidence>
<dbReference type="InterPro" id="IPR003395">
    <property type="entry name" value="RecF/RecN/SMC_N"/>
</dbReference>
<evidence type="ECO:0000256" key="4">
    <source>
        <dbReference type="ARBA" id="ARBA00022741"/>
    </source>
</evidence>
<dbReference type="PANTHER" id="PTHR11059:SF0">
    <property type="entry name" value="DNA REPAIR PROTEIN RECN"/>
    <property type="match status" value="1"/>
</dbReference>
<dbReference type="NCBIfam" id="TIGR00634">
    <property type="entry name" value="recN"/>
    <property type="match status" value="1"/>
</dbReference>
<evidence type="ECO:0000256" key="5">
    <source>
        <dbReference type="ARBA" id="ARBA00022763"/>
    </source>
</evidence>
<evidence type="ECO:0000256" key="8">
    <source>
        <dbReference type="ARBA" id="ARBA00033408"/>
    </source>
</evidence>
<name>A0ABP7Q1F8_9GAMM</name>
<dbReference type="EMBL" id="BAABBO010000018">
    <property type="protein sequence ID" value="GAA3974969.1"/>
    <property type="molecule type" value="Genomic_DNA"/>
</dbReference>
<evidence type="ECO:0000256" key="7">
    <source>
        <dbReference type="ARBA" id="ARBA00023204"/>
    </source>
</evidence>
<keyword evidence="4" id="KW-0547">Nucleotide-binding</keyword>
<dbReference type="InterPro" id="IPR004604">
    <property type="entry name" value="DNA_recomb/repair_RecN"/>
</dbReference>
<comment type="caution">
    <text evidence="11">The sequence shown here is derived from an EMBL/GenBank/DDBJ whole genome shotgun (WGS) entry which is preliminary data.</text>
</comment>
<accession>A0ABP7Q1F8</accession>
<keyword evidence="7 9" id="KW-0234">DNA repair</keyword>
<dbReference type="InterPro" id="IPR027417">
    <property type="entry name" value="P-loop_NTPase"/>
</dbReference>
<feature type="domain" description="RecF/RecN/SMC N-terminal" evidence="10">
    <location>
        <begin position="2"/>
        <end position="504"/>
    </location>
</feature>
<comment type="function">
    <text evidence="1 9">May be involved in recombinational repair of damaged DNA.</text>
</comment>
<dbReference type="RefSeq" id="WP_344808797.1">
    <property type="nucleotide sequence ID" value="NZ_BAABBO010000018.1"/>
</dbReference>
<dbReference type="Pfam" id="PF02463">
    <property type="entry name" value="SMC_N"/>
    <property type="match status" value="1"/>
</dbReference>
<dbReference type="CDD" id="cd03241">
    <property type="entry name" value="ABC_RecN"/>
    <property type="match status" value="2"/>
</dbReference>
<keyword evidence="5 9" id="KW-0227">DNA damage</keyword>
<organism evidence="11 12">
    <name type="scientific">Allohahella marinimesophila</name>
    <dbReference type="NCBI Taxonomy" id="1054972"/>
    <lineage>
        <taxon>Bacteria</taxon>
        <taxon>Pseudomonadati</taxon>
        <taxon>Pseudomonadota</taxon>
        <taxon>Gammaproteobacteria</taxon>
        <taxon>Oceanospirillales</taxon>
        <taxon>Hahellaceae</taxon>
        <taxon>Allohahella</taxon>
    </lineage>
</organism>
<dbReference type="SUPFAM" id="SSF52540">
    <property type="entry name" value="P-loop containing nucleoside triphosphate hydrolases"/>
    <property type="match status" value="2"/>
</dbReference>